<feature type="chain" id="PRO_5047283056" description="Ice-binding protein C-terminal domain-containing protein" evidence="1">
    <location>
        <begin position="25"/>
        <end position="240"/>
    </location>
</feature>
<dbReference type="NCBIfam" id="TIGR02595">
    <property type="entry name" value="PEP_CTERM"/>
    <property type="match status" value="1"/>
</dbReference>
<dbReference type="Pfam" id="PF07589">
    <property type="entry name" value="PEP-CTERM"/>
    <property type="match status" value="1"/>
</dbReference>
<feature type="domain" description="Ice-binding protein C-terminal" evidence="2">
    <location>
        <begin position="217"/>
        <end position="237"/>
    </location>
</feature>
<keyword evidence="4" id="KW-1185">Reference proteome</keyword>
<dbReference type="InterPro" id="IPR013424">
    <property type="entry name" value="Ice-binding_C"/>
</dbReference>
<sequence length="240" mass="25828">MKFKKLKLTLAGLIISVCSLNSNAGIIISGDVTNGTGVFTITEDIVFKLDGTATNPNADPYALMFHDWTQSFGAFVNDPFLGGGGRYQLVGDKLNLSRTPTTFDPALDNFVSGSGASKVFSNELTSAPQFDGNFYNRGSVLWFSDTNQRVRNLGFDNGIDDQVNENFVIGAGSWSMPQLNKWDLYGEFSGEATLYLALGYDAQENGAIPVATTSITSVPEPSTLAIFALGIMGLASRQFK</sequence>
<accession>A0ABQ6H7E2</accession>
<feature type="signal peptide" evidence="1">
    <location>
        <begin position="1"/>
        <end position="24"/>
    </location>
</feature>
<keyword evidence="1" id="KW-0732">Signal</keyword>
<comment type="caution">
    <text evidence="3">The sequence shown here is derived from an EMBL/GenBank/DDBJ whole genome shotgun (WGS) entry which is preliminary data.</text>
</comment>
<reference evidence="3 4" key="1">
    <citation type="submission" date="2023-03" db="EMBL/GenBank/DDBJ databases">
        <title>Draft genome sequence of Thalassotalea eurytherma JCM 18482T.</title>
        <authorList>
            <person name="Sawabe T."/>
        </authorList>
    </citation>
    <scope>NUCLEOTIDE SEQUENCE [LARGE SCALE GENOMIC DNA]</scope>
    <source>
        <strain evidence="3 4">JCM 18482</strain>
    </source>
</reference>
<evidence type="ECO:0000256" key="1">
    <source>
        <dbReference type="SAM" id="SignalP"/>
    </source>
</evidence>
<name>A0ABQ6H7E2_9GAMM</name>
<proteinExistence type="predicted"/>
<dbReference type="EMBL" id="BSSU01000015">
    <property type="protein sequence ID" value="GLX83424.1"/>
    <property type="molecule type" value="Genomic_DNA"/>
</dbReference>
<dbReference type="RefSeq" id="WP_284208857.1">
    <property type="nucleotide sequence ID" value="NZ_BSSU01000015.1"/>
</dbReference>
<evidence type="ECO:0000313" key="4">
    <source>
        <dbReference type="Proteomes" id="UP001157133"/>
    </source>
</evidence>
<organism evidence="3 4">
    <name type="scientific">Thalassotalea eurytherma</name>
    <dbReference type="NCBI Taxonomy" id="1144278"/>
    <lineage>
        <taxon>Bacteria</taxon>
        <taxon>Pseudomonadati</taxon>
        <taxon>Pseudomonadota</taxon>
        <taxon>Gammaproteobacteria</taxon>
        <taxon>Alteromonadales</taxon>
        <taxon>Colwelliaceae</taxon>
        <taxon>Thalassotalea</taxon>
    </lineage>
</organism>
<dbReference type="Proteomes" id="UP001157133">
    <property type="component" value="Unassembled WGS sequence"/>
</dbReference>
<protein>
    <recommendedName>
        <fullName evidence="2">Ice-binding protein C-terminal domain-containing protein</fullName>
    </recommendedName>
</protein>
<evidence type="ECO:0000313" key="3">
    <source>
        <dbReference type="EMBL" id="GLX83424.1"/>
    </source>
</evidence>
<evidence type="ECO:0000259" key="2">
    <source>
        <dbReference type="Pfam" id="PF07589"/>
    </source>
</evidence>
<gene>
    <name evidence="3" type="ORF">theurythT_28770</name>
</gene>